<keyword evidence="2" id="KW-1185">Reference proteome</keyword>
<organism evidence="1 2">
    <name type="scientific">Dietzia maris</name>
    <dbReference type="NCBI Taxonomy" id="37915"/>
    <lineage>
        <taxon>Bacteria</taxon>
        <taxon>Bacillati</taxon>
        <taxon>Actinomycetota</taxon>
        <taxon>Actinomycetes</taxon>
        <taxon>Mycobacteriales</taxon>
        <taxon>Dietziaceae</taxon>
        <taxon>Dietzia</taxon>
    </lineage>
</organism>
<name>A0ABT8GXR5_9ACTN</name>
<sequence length="217" mass="24567">MRTANFSLSSVPAHSSDSLSIVFDGWNAVLGASEGFGYSRRQLSTFTLDLPRLADRIAGMRHHSSRVERIAVVMGTHDRRANPAAHTAQAAAARQWKRDPRVTVIDPGMEQLNEPTVGDGVVVPLRRHCEVRGDAEIQRMLTEWTDDRKTDVAILVSADADHLPTVTDIRRRRRTHLEVARWEWQWSSLWERGLWVHHLDHDLLDSVTSDCNPRKAA</sequence>
<reference evidence="1 2" key="1">
    <citation type="submission" date="2023-07" db="EMBL/GenBank/DDBJ databases">
        <title>Strategy for survival of the halotoleranting strain Dietzia MX2 from the Yakshinskoe mineral salts deposit.</title>
        <authorList>
            <person name="Kharitonova M.A."/>
            <person name="Kupriyanova-Ashina F.G."/>
            <person name="Shakirov T.R."/>
            <person name="Vafina M.S."/>
            <person name="Ilinskaya O.N."/>
        </authorList>
    </citation>
    <scope>NUCLEOTIDE SEQUENCE [LARGE SCALE GENOMIC DNA]</scope>
    <source>
        <strain evidence="1 2">MX2</strain>
    </source>
</reference>
<dbReference type="Gene3D" id="3.40.50.1010">
    <property type="entry name" value="5'-nuclease"/>
    <property type="match status" value="1"/>
</dbReference>
<dbReference type="EMBL" id="JAUHTB010000002">
    <property type="protein sequence ID" value="MDN4505009.1"/>
    <property type="molecule type" value="Genomic_DNA"/>
</dbReference>
<accession>A0ABT8GXR5</accession>
<comment type="caution">
    <text evidence="1">The sequence shown here is derived from an EMBL/GenBank/DDBJ whole genome shotgun (WGS) entry which is preliminary data.</text>
</comment>
<evidence type="ECO:0000313" key="2">
    <source>
        <dbReference type="Proteomes" id="UP001172702"/>
    </source>
</evidence>
<protein>
    <recommendedName>
        <fullName evidence="3">NYN domain-containing protein</fullName>
    </recommendedName>
</protein>
<dbReference type="RefSeq" id="WP_301162222.1">
    <property type="nucleotide sequence ID" value="NZ_JAUHTB010000002.1"/>
</dbReference>
<proteinExistence type="predicted"/>
<evidence type="ECO:0000313" key="1">
    <source>
        <dbReference type="EMBL" id="MDN4505009.1"/>
    </source>
</evidence>
<evidence type="ECO:0008006" key="3">
    <source>
        <dbReference type="Google" id="ProtNLM"/>
    </source>
</evidence>
<gene>
    <name evidence="1" type="ORF">QYF62_02895</name>
</gene>
<dbReference type="Proteomes" id="UP001172702">
    <property type="component" value="Unassembled WGS sequence"/>
</dbReference>